<comment type="caution">
    <text evidence="2">The sequence shown here is derived from an EMBL/GenBank/DDBJ whole genome shotgun (WGS) entry which is preliminary data.</text>
</comment>
<dbReference type="CDD" id="cd04301">
    <property type="entry name" value="NAT_SF"/>
    <property type="match status" value="1"/>
</dbReference>
<dbReference type="EMBL" id="BMMK01000002">
    <property type="protein sequence ID" value="GGM38955.1"/>
    <property type="molecule type" value="Genomic_DNA"/>
</dbReference>
<evidence type="ECO:0000259" key="1">
    <source>
        <dbReference type="PROSITE" id="PS51186"/>
    </source>
</evidence>
<protein>
    <submittedName>
        <fullName evidence="2">ElaA protein</fullName>
    </submittedName>
</protein>
<dbReference type="SUPFAM" id="SSF55729">
    <property type="entry name" value="Acyl-CoA N-acyltransferases (Nat)"/>
    <property type="match status" value="1"/>
</dbReference>
<reference evidence="2" key="1">
    <citation type="journal article" date="2014" name="Int. J. Syst. Evol. Microbiol.">
        <title>Complete genome sequence of Corynebacterium casei LMG S-19264T (=DSM 44701T), isolated from a smear-ripened cheese.</title>
        <authorList>
            <consortium name="US DOE Joint Genome Institute (JGI-PGF)"/>
            <person name="Walter F."/>
            <person name="Albersmeier A."/>
            <person name="Kalinowski J."/>
            <person name="Ruckert C."/>
        </authorList>
    </citation>
    <scope>NUCLEOTIDE SEQUENCE</scope>
    <source>
        <strain evidence="2">CGMCC 4.5737</strain>
    </source>
</reference>
<dbReference type="InterPro" id="IPR000182">
    <property type="entry name" value="GNAT_dom"/>
</dbReference>
<gene>
    <name evidence="2" type="primary">elaA</name>
    <name evidence="2" type="ORF">GCM10012275_07300</name>
</gene>
<reference evidence="2" key="2">
    <citation type="submission" date="2020-09" db="EMBL/GenBank/DDBJ databases">
        <authorList>
            <person name="Sun Q."/>
            <person name="Zhou Y."/>
        </authorList>
    </citation>
    <scope>NUCLEOTIDE SEQUENCE</scope>
    <source>
        <strain evidence="2">CGMCC 4.5737</strain>
    </source>
</reference>
<dbReference type="RefSeq" id="WP_189053801.1">
    <property type="nucleotide sequence ID" value="NZ_BMMK01000002.1"/>
</dbReference>
<keyword evidence="3" id="KW-1185">Reference proteome</keyword>
<sequence length="159" mass="17625">MTESPGPPPATLHVATPDQLTVPVLHALLRLRVDVFVVDQKCPYHELDGRDLDPDTRHLWVSSPQDPTDVLAYLRVVTGPEGTCRIARVVTAERARGRGLARELMRAALDLCGSRTCELDAQTYVADFYAGLGFVAVGEQFLEDGIPHVHMRREGRRDV</sequence>
<dbReference type="Proteomes" id="UP000637578">
    <property type="component" value="Unassembled WGS sequence"/>
</dbReference>
<evidence type="ECO:0000313" key="3">
    <source>
        <dbReference type="Proteomes" id="UP000637578"/>
    </source>
</evidence>
<dbReference type="Gene3D" id="3.40.630.30">
    <property type="match status" value="1"/>
</dbReference>
<name>A0A8J3CAF1_9PSEU</name>
<dbReference type="AlphaFoldDB" id="A0A8J3CAF1"/>
<evidence type="ECO:0000313" key="2">
    <source>
        <dbReference type="EMBL" id="GGM38955.1"/>
    </source>
</evidence>
<dbReference type="PROSITE" id="PS51186">
    <property type="entry name" value="GNAT"/>
    <property type="match status" value="1"/>
</dbReference>
<accession>A0A8J3CAF1</accession>
<dbReference type="Pfam" id="PF13673">
    <property type="entry name" value="Acetyltransf_10"/>
    <property type="match status" value="1"/>
</dbReference>
<feature type="domain" description="N-acetyltransferase" evidence="1">
    <location>
        <begin position="10"/>
        <end position="156"/>
    </location>
</feature>
<dbReference type="InterPro" id="IPR016181">
    <property type="entry name" value="Acyl_CoA_acyltransferase"/>
</dbReference>
<organism evidence="2 3">
    <name type="scientific">Longimycelium tulufanense</name>
    <dbReference type="NCBI Taxonomy" id="907463"/>
    <lineage>
        <taxon>Bacteria</taxon>
        <taxon>Bacillati</taxon>
        <taxon>Actinomycetota</taxon>
        <taxon>Actinomycetes</taxon>
        <taxon>Pseudonocardiales</taxon>
        <taxon>Pseudonocardiaceae</taxon>
        <taxon>Longimycelium</taxon>
    </lineage>
</organism>
<dbReference type="GO" id="GO:0016747">
    <property type="term" value="F:acyltransferase activity, transferring groups other than amino-acyl groups"/>
    <property type="evidence" value="ECO:0007669"/>
    <property type="project" value="InterPro"/>
</dbReference>
<proteinExistence type="predicted"/>